<dbReference type="InterPro" id="IPR001173">
    <property type="entry name" value="Glyco_trans_2-like"/>
</dbReference>
<comment type="caution">
    <text evidence="2">The sequence shown here is derived from an EMBL/GenBank/DDBJ whole genome shotgun (WGS) entry which is preliminary data.</text>
</comment>
<dbReference type="Gene3D" id="3.90.550.10">
    <property type="entry name" value="Spore Coat Polysaccharide Biosynthesis Protein SpsA, Chain A"/>
    <property type="match status" value="1"/>
</dbReference>
<gene>
    <name evidence="2" type="ORF">DFR50_12860</name>
</gene>
<organism evidence="2 3">
    <name type="scientific">Roseiarcus fermentans</name>
    <dbReference type="NCBI Taxonomy" id="1473586"/>
    <lineage>
        <taxon>Bacteria</taxon>
        <taxon>Pseudomonadati</taxon>
        <taxon>Pseudomonadota</taxon>
        <taxon>Alphaproteobacteria</taxon>
        <taxon>Hyphomicrobiales</taxon>
        <taxon>Roseiarcaceae</taxon>
        <taxon>Roseiarcus</taxon>
    </lineage>
</organism>
<keyword evidence="2" id="KW-0808">Transferase</keyword>
<dbReference type="InterPro" id="IPR050834">
    <property type="entry name" value="Glycosyltransf_2"/>
</dbReference>
<dbReference type="EMBL" id="QNRK01000028">
    <property type="protein sequence ID" value="RBP07335.1"/>
    <property type="molecule type" value="Genomic_DNA"/>
</dbReference>
<feature type="domain" description="Glycosyltransferase 2-like" evidence="1">
    <location>
        <begin position="12"/>
        <end position="136"/>
    </location>
</feature>
<dbReference type="PANTHER" id="PTHR43685">
    <property type="entry name" value="GLYCOSYLTRANSFERASE"/>
    <property type="match status" value="1"/>
</dbReference>
<protein>
    <submittedName>
        <fullName evidence="2">Glycosyl transferase family 2</fullName>
    </submittedName>
</protein>
<evidence type="ECO:0000313" key="2">
    <source>
        <dbReference type="EMBL" id="RBP07335.1"/>
    </source>
</evidence>
<name>A0A366F0V4_9HYPH</name>
<dbReference type="GO" id="GO:0044010">
    <property type="term" value="P:single-species biofilm formation"/>
    <property type="evidence" value="ECO:0007669"/>
    <property type="project" value="TreeGrafter"/>
</dbReference>
<dbReference type="Proteomes" id="UP000253529">
    <property type="component" value="Unassembled WGS sequence"/>
</dbReference>
<sequence>MVRTPFEPPTISVIIPIHNMETTIVRAIASVYGQSMAVSQIIVVDDGSTDQSAKAVLDYGSQIVLLTQPPLGVSAARNAGISQATGDYVAFLDADDEWHTDFIATICDLIRQDPDASIFATNYQYIEPDGSARDASVETALASGDIPTGVAYLRCLVEGIYPFYTSSICVRRSAFASVGLFDTKLTFCEDIDIWVRLAQRGRLLYSPLVRAVCHRDARDRSNDQRARQVQSIHYLEKMAHIESSWVGDPRSRAYLNSLVSRGVYAHYADMYRHYGYSGPVSDYLISYLSLWKRIKLVIKKLLAQTHP</sequence>
<reference evidence="2 3" key="1">
    <citation type="submission" date="2018-06" db="EMBL/GenBank/DDBJ databases">
        <title>Genomic Encyclopedia of Type Strains, Phase IV (KMG-IV): sequencing the most valuable type-strain genomes for metagenomic binning, comparative biology and taxonomic classification.</title>
        <authorList>
            <person name="Goeker M."/>
        </authorList>
    </citation>
    <scope>NUCLEOTIDE SEQUENCE [LARGE SCALE GENOMIC DNA]</scope>
    <source>
        <strain evidence="2 3">DSM 24875</strain>
    </source>
</reference>
<dbReference type="Pfam" id="PF00535">
    <property type="entry name" value="Glycos_transf_2"/>
    <property type="match status" value="1"/>
</dbReference>
<dbReference type="AlphaFoldDB" id="A0A366F0V4"/>
<dbReference type="GO" id="GO:0016740">
    <property type="term" value="F:transferase activity"/>
    <property type="evidence" value="ECO:0007669"/>
    <property type="project" value="UniProtKB-KW"/>
</dbReference>
<dbReference type="PANTHER" id="PTHR43685:SF2">
    <property type="entry name" value="GLYCOSYLTRANSFERASE 2-LIKE DOMAIN-CONTAINING PROTEIN"/>
    <property type="match status" value="1"/>
</dbReference>
<proteinExistence type="predicted"/>
<keyword evidence="3" id="KW-1185">Reference proteome</keyword>
<evidence type="ECO:0000313" key="3">
    <source>
        <dbReference type="Proteomes" id="UP000253529"/>
    </source>
</evidence>
<dbReference type="CDD" id="cd00761">
    <property type="entry name" value="Glyco_tranf_GTA_type"/>
    <property type="match status" value="1"/>
</dbReference>
<evidence type="ECO:0000259" key="1">
    <source>
        <dbReference type="Pfam" id="PF00535"/>
    </source>
</evidence>
<accession>A0A366F0V4</accession>
<dbReference type="SUPFAM" id="SSF53448">
    <property type="entry name" value="Nucleotide-diphospho-sugar transferases"/>
    <property type="match status" value="1"/>
</dbReference>
<dbReference type="InterPro" id="IPR029044">
    <property type="entry name" value="Nucleotide-diphossugar_trans"/>
</dbReference>